<organism evidence="2 3">
    <name type="scientific">Liparis tanakae</name>
    <name type="common">Tanaka's snailfish</name>
    <dbReference type="NCBI Taxonomy" id="230148"/>
    <lineage>
        <taxon>Eukaryota</taxon>
        <taxon>Metazoa</taxon>
        <taxon>Chordata</taxon>
        <taxon>Craniata</taxon>
        <taxon>Vertebrata</taxon>
        <taxon>Euteleostomi</taxon>
        <taxon>Actinopterygii</taxon>
        <taxon>Neopterygii</taxon>
        <taxon>Teleostei</taxon>
        <taxon>Neoteleostei</taxon>
        <taxon>Acanthomorphata</taxon>
        <taxon>Eupercaria</taxon>
        <taxon>Perciformes</taxon>
        <taxon>Cottioidei</taxon>
        <taxon>Cottales</taxon>
        <taxon>Liparidae</taxon>
        <taxon>Liparis</taxon>
    </lineage>
</organism>
<dbReference type="AlphaFoldDB" id="A0A4Z2INL1"/>
<evidence type="ECO:0000313" key="3">
    <source>
        <dbReference type="Proteomes" id="UP000314294"/>
    </source>
</evidence>
<evidence type="ECO:0000256" key="1">
    <source>
        <dbReference type="SAM" id="MobiDB-lite"/>
    </source>
</evidence>
<dbReference type="Proteomes" id="UP000314294">
    <property type="component" value="Unassembled WGS sequence"/>
</dbReference>
<comment type="caution">
    <text evidence="2">The sequence shown here is derived from an EMBL/GenBank/DDBJ whole genome shotgun (WGS) entry which is preliminary data.</text>
</comment>
<gene>
    <name evidence="2" type="ORF">EYF80_010703</name>
</gene>
<accession>A0A4Z2INL1</accession>
<dbReference type="OrthoDB" id="10535379at2759"/>
<sequence>MLTSDSSFSGRSQAGPGGFGCKEIGAPTCGRRGGPGLEELEAGRPTVGFMMRSLSLSARLRKFCMAFRLTSSDCEAVRGSSSFRRISDSKPWTEKTRRHIYTPNFCPTQH</sequence>
<feature type="compositionally biased region" description="Polar residues" evidence="1">
    <location>
        <begin position="1"/>
        <end position="12"/>
    </location>
</feature>
<evidence type="ECO:0000313" key="2">
    <source>
        <dbReference type="EMBL" id="TNN79024.1"/>
    </source>
</evidence>
<protein>
    <submittedName>
        <fullName evidence="2">Uncharacterized protein</fullName>
    </submittedName>
</protein>
<keyword evidence="3" id="KW-1185">Reference proteome</keyword>
<dbReference type="EMBL" id="SRLO01000068">
    <property type="protein sequence ID" value="TNN79024.1"/>
    <property type="molecule type" value="Genomic_DNA"/>
</dbReference>
<reference evidence="2 3" key="1">
    <citation type="submission" date="2019-03" db="EMBL/GenBank/DDBJ databases">
        <title>First draft genome of Liparis tanakae, snailfish: a comprehensive survey of snailfish specific genes.</title>
        <authorList>
            <person name="Kim W."/>
            <person name="Song I."/>
            <person name="Jeong J.-H."/>
            <person name="Kim D."/>
            <person name="Kim S."/>
            <person name="Ryu S."/>
            <person name="Song J.Y."/>
            <person name="Lee S.K."/>
        </authorList>
    </citation>
    <scope>NUCLEOTIDE SEQUENCE [LARGE SCALE GENOMIC DNA]</scope>
    <source>
        <tissue evidence="2">Muscle</tissue>
    </source>
</reference>
<name>A0A4Z2INL1_9TELE</name>
<feature type="region of interest" description="Disordered" evidence="1">
    <location>
        <begin position="1"/>
        <end position="22"/>
    </location>
</feature>
<proteinExistence type="predicted"/>